<reference evidence="5" key="1">
    <citation type="journal article" date="2020" name="BMC Genomics">
        <title>Correction to: Identification and distribution of gene clusters required for synthesis of sphingolipid metabolism inhibitors in diverse species of the filamentous fungus Fusarium.</title>
        <authorList>
            <person name="Kim H.S."/>
            <person name="Lohmar J.M."/>
            <person name="Busman M."/>
            <person name="Brown D.W."/>
            <person name="Naumann T.A."/>
            <person name="Divon H.H."/>
            <person name="Lysoe E."/>
            <person name="Uhlig S."/>
            <person name="Proctor R.H."/>
        </authorList>
    </citation>
    <scope>NUCLEOTIDE SEQUENCE</scope>
    <source>
        <strain evidence="5">NRRL 22465</strain>
    </source>
</reference>
<dbReference type="PANTHER" id="PTHR44196:SF1">
    <property type="entry name" value="DEHYDROGENASE_REDUCTASE SDR FAMILY MEMBER 7B"/>
    <property type="match status" value="1"/>
</dbReference>
<proteinExistence type="inferred from homology"/>
<dbReference type="AlphaFoldDB" id="A0A8H4UU11"/>
<evidence type="ECO:0000256" key="1">
    <source>
        <dbReference type="ARBA" id="ARBA00006484"/>
    </source>
</evidence>
<dbReference type="SUPFAM" id="SSF51735">
    <property type="entry name" value="NAD(P)-binding Rossmann-fold domains"/>
    <property type="match status" value="1"/>
</dbReference>
<evidence type="ECO:0000256" key="3">
    <source>
        <dbReference type="ARBA" id="ARBA00023002"/>
    </source>
</evidence>
<dbReference type="OrthoDB" id="37659at2759"/>
<reference evidence="5" key="2">
    <citation type="submission" date="2020-05" db="EMBL/GenBank/DDBJ databases">
        <authorList>
            <person name="Kim H.-S."/>
            <person name="Proctor R.H."/>
            <person name="Brown D.W."/>
        </authorList>
    </citation>
    <scope>NUCLEOTIDE SEQUENCE</scope>
    <source>
        <strain evidence="5">NRRL 22465</strain>
    </source>
</reference>
<comment type="function">
    <text evidence="4">Putative oxidoreductase.</text>
</comment>
<comment type="similarity">
    <text evidence="1">Belongs to the short-chain dehydrogenases/reductases (SDR) family.</text>
</comment>
<dbReference type="GO" id="GO:0016491">
    <property type="term" value="F:oxidoreductase activity"/>
    <property type="evidence" value="ECO:0007669"/>
    <property type="project" value="UniProtKB-KW"/>
</dbReference>
<evidence type="ECO:0000313" key="6">
    <source>
        <dbReference type="Proteomes" id="UP000635477"/>
    </source>
</evidence>
<keyword evidence="2" id="KW-0521">NADP</keyword>
<protein>
    <submittedName>
        <fullName evidence="5">Uncharacterized protein</fullName>
    </submittedName>
</protein>
<dbReference type="Proteomes" id="UP000635477">
    <property type="component" value="Unassembled WGS sequence"/>
</dbReference>
<keyword evidence="6" id="KW-1185">Reference proteome</keyword>
<dbReference type="PRINTS" id="PR00081">
    <property type="entry name" value="GDHRDH"/>
</dbReference>
<dbReference type="InterPro" id="IPR036291">
    <property type="entry name" value="NAD(P)-bd_dom_sf"/>
</dbReference>
<keyword evidence="3" id="KW-0560">Oxidoreductase</keyword>
<evidence type="ECO:0000256" key="4">
    <source>
        <dbReference type="ARBA" id="ARBA00037096"/>
    </source>
</evidence>
<sequence>MAKHSQTVLLIGATSGIGEEMARQYHAAGKKVIISGRRLQRLNQLKSELAGVEAIQMDIEALDSIPSSVEQAFSQFPSIDSIIIVAGQQNYYNFNSAQPPPVSGKGAPDTPLISSEITTNLTAPIILSREIVKHVVSGSRADKPFTLGFVTAGLAFVPIPIFPIYCASKAALHSFIVTLRAQLAGTNMNLVEIVPPYVKTELDLQHYEILQAASGGNLTGQDVGEYVAGVLRGMDEVDEDGNPPKYVAEGFPRIIVNTWVNAFSSLAKNFGLSL</sequence>
<organism evidence="5 6">
    <name type="scientific">Fusarium zealandicum</name>
    <dbReference type="NCBI Taxonomy" id="1053134"/>
    <lineage>
        <taxon>Eukaryota</taxon>
        <taxon>Fungi</taxon>
        <taxon>Dikarya</taxon>
        <taxon>Ascomycota</taxon>
        <taxon>Pezizomycotina</taxon>
        <taxon>Sordariomycetes</taxon>
        <taxon>Hypocreomycetidae</taxon>
        <taxon>Hypocreales</taxon>
        <taxon>Nectriaceae</taxon>
        <taxon>Fusarium</taxon>
        <taxon>Fusarium staphyleae species complex</taxon>
    </lineage>
</organism>
<name>A0A8H4UU11_9HYPO</name>
<comment type="caution">
    <text evidence="5">The sequence shown here is derived from an EMBL/GenBank/DDBJ whole genome shotgun (WGS) entry which is preliminary data.</text>
</comment>
<dbReference type="InterPro" id="IPR002347">
    <property type="entry name" value="SDR_fam"/>
</dbReference>
<dbReference type="GO" id="GO:0016020">
    <property type="term" value="C:membrane"/>
    <property type="evidence" value="ECO:0007669"/>
    <property type="project" value="TreeGrafter"/>
</dbReference>
<gene>
    <name evidence="5" type="ORF">FZEAL_1023</name>
</gene>
<dbReference type="InterPro" id="IPR020904">
    <property type="entry name" value="Sc_DH/Rdtase_CS"/>
</dbReference>
<dbReference type="Pfam" id="PF00106">
    <property type="entry name" value="adh_short"/>
    <property type="match status" value="1"/>
</dbReference>
<evidence type="ECO:0000313" key="5">
    <source>
        <dbReference type="EMBL" id="KAF4983614.1"/>
    </source>
</evidence>
<accession>A0A8H4UU11</accession>
<evidence type="ECO:0000256" key="2">
    <source>
        <dbReference type="ARBA" id="ARBA00022857"/>
    </source>
</evidence>
<dbReference type="PROSITE" id="PS00061">
    <property type="entry name" value="ADH_SHORT"/>
    <property type="match status" value="1"/>
</dbReference>
<dbReference type="EMBL" id="JABEYC010000058">
    <property type="protein sequence ID" value="KAF4983614.1"/>
    <property type="molecule type" value="Genomic_DNA"/>
</dbReference>
<dbReference type="Gene3D" id="3.40.50.720">
    <property type="entry name" value="NAD(P)-binding Rossmann-like Domain"/>
    <property type="match status" value="1"/>
</dbReference>
<dbReference type="PANTHER" id="PTHR44196">
    <property type="entry name" value="DEHYDROGENASE/REDUCTASE SDR FAMILY MEMBER 7B"/>
    <property type="match status" value="1"/>
</dbReference>